<accession>A0A6A3L8S0</accession>
<evidence type="ECO:0000313" key="2">
    <source>
        <dbReference type="EMBL" id="KAE9012273.1"/>
    </source>
</evidence>
<sequence length="620" mass="68545">MFGIVGAMHGVRVFNLIVMSIRGRQLKLRSETSMIRTLMSNPMISKRLSLSSKNEAKVSQQPKLRLASLAVRSLSQMWNRFFSRQGFFGVESEHFSTVYALQEILVASSQTYQSYRASNLLPRSELNVIMVALLVTNCWTTASIQIFLRKSPELGRVFTFTYDALIGFGMMTIVPLLIFVPDIQAFDLPNRTFKNQNFIYDPVTLVTVALKNRLIFAAGLFDFTMKLIPHLGIMLSMVTVSELLGRGEVKVNPGTGGPNIQSMAVQPKARSSNIDKPTGTATLPATSKPQSPVIFHAVLRWKHSITIAVFSLWGATVLLLHVLAIQRAASYDVLGCQAMTRPWFSSGKAPCASLVYDCHAQSTTTPDQASFDKLDPVVLATLSIVHCPGLEMPPSFQSLGSLVAFHIYNSTIASWDAKSSISATAHPRLLSLVLVKLQMVELPQGILQPLPPSVIGVQFSHSNLKTLPNDLYLRWPPLAGTAFDYGELTDIPFQMFLSPTYMLSLVGNRIETIPALGMLPAGVVIPELELTANPLKELPATLMEPTALILSMNVQHTLLTNMPEWVKTNTQVVWAYGTPFCATPMTDPTFAERVVCFERLTGQNLILPVYLFDALYPYEK</sequence>
<dbReference type="AlphaFoldDB" id="A0A6A3L8S0"/>
<feature type="transmembrane region" description="Helical" evidence="1">
    <location>
        <begin position="126"/>
        <end position="148"/>
    </location>
</feature>
<name>A0A6A3L8S0_9STRA</name>
<reference evidence="2 3" key="1">
    <citation type="submission" date="2018-09" db="EMBL/GenBank/DDBJ databases">
        <title>Genomic investigation of the strawberry pathogen Phytophthora fragariae indicates pathogenicity is determined by transcriptional variation in three key races.</title>
        <authorList>
            <person name="Adams T.M."/>
            <person name="Armitage A.D."/>
            <person name="Sobczyk M.K."/>
            <person name="Bates H.J."/>
            <person name="Dunwell J.M."/>
            <person name="Nellist C.F."/>
            <person name="Harrison R.J."/>
        </authorList>
    </citation>
    <scope>NUCLEOTIDE SEQUENCE [LARGE SCALE GENOMIC DNA]</scope>
    <source>
        <strain evidence="2 3">SCRP249</strain>
    </source>
</reference>
<protein>
    <submittedName>
        <fullName evidence="2">Uncharacterized protein</fullName>
    </submittedName>
</protein>
<dbReference type="InterPro" id="IPR032675">
    <property type="entry name" value="LRR_dom_sf"/>
</dbReference>
<comment type="caution">
    <text evidence="2">The sequence shown here is derived from an EMBL/GenBank/DDBJ whole genome shotgun (WGS) entry which is preliminary data.</text>
</comment>
<keyword evidence="1" id="KW-0472">Membrane</keyword>
<proteinExistence type="predicted"/>
<keyword evidence="1" id="KW-1133">Transmembrane helix</keyword>
<evidence type="ECO:0000256" key="1">
    <source>
        <dbReference type="SAM" id="Phobius"/>
    </source>
</evidence>
<feature type="transmembrane region" description="Helical" evidence="1">
    <location>
        <begin position="160"/>
        <end position="179"/>
    </location>
</feature>
<organism evidence="2 3">
    <name type="scientific">Phytophthora rubi</name>
    <dbReference type="NCBI Taxonomy" id="129364"/>
    <lineage>
        <taxon>Eukaryota</taxon>
        <taxon>Sar</taxon>
        <taxon>Stramenopiles</taxon>
        <taxon>Oomycota</taxon>
        <taxon>Peronosporomycetes</taxon>
        <taxon>Peronosporales</taxon>
        <taxon>Peronosporaceae</taxon>
        <taxon>Phytophthora</taxon>
    </lineage>
</organism>
<dbReference type="EMBL" id="QXFV01001198">
    <property type="protein sequence ID" value="KAE9012273.1"/>
    <property type="molecule type" value="Genomic_DNA"/>
</dbReference>
<dbReference type="Proteomes" id="UP000429607">
    <property type="component" value="Unassembled WGS sequence"/>
</dbReference>
<evidence type="ECO:0000313" key="3">
    <source>
        <dbReference type="Proteomes" id="UP000429607"/>
    </source>
</evidence>
<dbReference type="SUPFAM" id="SSF52058">
    <property type="entry name" value="L domain-like"/>
    <property type="match status" value="1"/>
</dbReference>
<feature type="transmembrane region" description="Helical" evidence="1">
    <location>
        <begin position="305"/>
        <end position="324"/>
    </location>
</feature>
<dbReference type="Gene3D" id="3.80.10.10">
    <property type="entry name" value="Ribonuclease Inhibitor"/>
    <property type="match status" value="1"/>
</dbReference>
<gene>
    <name evidence="2" type="ORF">PR001_g15704</name>
</gene>
<keyword evidence="1" id="KW-0812">Transmembrane</keyword>